<dbReference type="GO" id="GO:0030246">
    <property type="term" value="F:carbohydrate binding"/>
    <property type="evidence" value="ECO:0007669"/>
    <property type="project" value="InterPro"/>
</dbReference>
<dbReference type="InterPro" id="IPR014718">
    <property type="entry name" value="GH-type_carb-bd"/>
</dbReference>
<protein>
    <submittedName>
        <fullName evidence="7">Alpha-glucosidase</fullName>
    </submittedName>
</protein>
<dbReference type="InterPro" id="IPR029483">
    <property type="entry name" value="GH97_C"/>
</dbReference>
<evidence type="ECO:0000259" key="5">
    <source>
        <dbReference type="Pfam" id="PF14508"/>
    </source>
</evidence>
<evidence type="ECO:0000256" key="3">
    <source>
        <dbReference type="ARBA" id="ARBA00022837"/>
    </source>
</evidence>
<sequence>MQNTIIYSKTIFPLAKTKMILTFIAHMNNIRFFKVSCFVIAFFTLVGDSIIAQTKSNTETLKSPNGKLILTLDYSNLESIRYTFQADGKILINPSVLGLDSLNRIEFIQKTHRSVNTVWKPLWGKRTIVPDQFNEITIDLQTYQIVARAYNNGIAFKYVWPAGGRRSKDKTQFNFSGDYEAWFYNGERHNLGPDKLTDVDGTRLPVMTIKANDHAYMAIHEADLEEGEPLILASKKATKNFTVASKSNTAWRVVMYGRTPGELVDSHLIELLNPAPDKNIDFSWVKPGIAVWDWRINGAKVQNFEYKMSLPSWKRMVDFAAENNIRFLMLDADWYGPEFAEGSDPVKGGKVAQVHEIIAYAKNKGIGIWLYINDVGGRKYPLEQTLKQYSDWGAVGIKYGFMIGDPEEKNIRTRLITSLCAKNRLLCDFHDGPVHPYGQIRTFPNALTREYGPAQLDAHRTVAPKTFVTEVFVNMLAGPIDLNNGLADLTQAGRIDEPSPVPSTLVGEAARTLIMFSGVTVIPDIPENYKKNPEILEFYASEKMPWRESKTISGVIGEHITMARQAADGTWLIGAATDEKPRKLDIPLSFLGKGNYEALIIEDSKDSDYRTHKEGYVSKKIRVTSTNKIQVQLAPGGGACILLKKIK</sequence>
<evidence type="ECO:0000313" key="7">
    <source>
        <dbReference type="EMBL" id="SMO99238.1"/>
    </source>
</evidence>
<dbReference type="Gene3D" id="2.70.98.10">
    <property type="match status" value="1"/>
</dbReference>
<dbReference type="InterPro" id="IPR019563">
    <property type="entry name" value="GH97_catalytic"/>
</dbReference>
<dbReference type="InterPro" id="IPR013785">
    <property type="entry name" value="Aldolase_TIM"/>
</dbReference>
<dbReference type="Gene3D" id="3.20.20.70">
    <property type="entry name" value="Aldolase class I"/>
    <property type="match status" value="1"/>
</dbReference>
<gene>
    <name evidence="7" type="ORF">SAMN06265348_1219</name>
</gene>
<comment type="subunit">
    <text evidence="2">Monomer.</text>
</comment>
<dbReference type="Pfam" id="PF14508">
    <property type="entry name" value="GH97_N"/>
    <property type="match status" value="1"/>
</dbReference>
<dbReference type="Pfam" id="PF14509">
    <property type="entry name" value="GH97_C"/>
    <property type="match status" value="1"/>
</dbReference>
<keyword evidence="3" id="KW-0106">Calcium</keyword>
<dbReference type="RefSeq" id="WP_415836146.1">
    <property type="nucleotide sequence ID" value="NZ_CBCSJO010000020.1"/>
</dbReference>
<reference evidence="7 8" key="1">
    <citation type="submission" date="2017-05" db="EMBL/GenBank/DDBJ databases">
        <authorList>
            <person name="Varghese N."/>
            <person name="Submissions S."/>
        </authorList>
    </citation>
    <scope>NUCLEOTIDE SEQUENCE [LARGE SCALE GENOMIC DNA]</scope>
    <source>
        <strain evidence="7 8">DSM 19036</strain>
    </source>
</reference>
<accession>A0A521FSS1</accession>
<evidence type="ECO:0000256" key="2">
    <source>
        <dbReference type="ARBA" id="ARBA00011245"/>
    </source>
</evidence>
<dbReference type="InterPro" id="IPR017853">
    <property type="entry name" value="GH"/>
</dbReference>
<dbReference type="InterPro" id="IPR029486">
    <property type="entry name" value="GH97_N"/>
</dbReference>
<dbReference type="Proteomes" id="UP000320300">
    <property type="component" value="Unassembled WGS sequence"/>
</dbReference>
<organism evidence="7 8">
    <name type="scientific">Pedobacter westerhofensis</name>
    <dbReference type="NCBI Taxonomy" id="425512"/>
    <lineage>
        <taxon>Bacteria</taxon>
        <taxon>Pseudomonadati</taxon>
        <taxon>Bacteroidota</taxon>
        <taxon>Sphingobacteriia</taxon>
        <taxon>Sphingobacteriales</taxon>
        <taxon>Sphingobacteriaceae</taxon>
        <taxon>Pedobacter</taxon>
    </lineage>
</organism>
<feature type="domain" description="Glycosyl-hydrolase 97 N-terminal" evidence="5">
    <location>
        <begin position="61"/>
        <end position="273"/>
    </location>
</feature>
<keyword evidence="8" id="KW-1185">Reference proteome</keyword>
<dbReference type="InterPro" id="IPR052720">
    <property type="entry name" value="Glycosyl_hydrolase_97"/>
</dbReference>
<evidence type="ECO:0000259" key="4">
    <source>
        <dbReference type="Pfam" id="PF10566"/>
    </source>
</evidence>
<evidence type="ECO:0000313" key="8">
    <source>
        <dbReference type="Proteomes" id="UP000320300"/>
    </source>
</evidence>
<dbReference type="Pfam" id="PF10566">
    <property type="entry name" value="Glyco_hydro_97"/>
    <property type="match status" value="1"/>
</dbReference>
<feature type="domain" description="Glycosyl-hydrolase 97 catalytic" evidence="4">
    <location>
        <begin position="300"/>
        <end position="450"/>
    </location>
</feature>
<dbReference type="PANTHER" id="PTHR35803">
    <property type="entry name" value="GLUCAN 1,4-ALPHA-GLUCOSIDASE SUSB-RELATED"/>
    <property type="match status" value="1"/>
</dbReference>
<comment type="cofactor">
    <cofactor evidence="1">
        <name>Ca(2+)</name>
        <dbReference type="ChEBI" id="CHEBI:29108"/>
    </cofactor>
</comment>
<evidence type="ECO:0000256" key="1">
    <source>
        <dbReference type="ARBA" id="ARBA00001913"/>
    </source>
</evidence>
<name>A0A521FSS1_9SPHI</name>
<feature type="domain" description="Glycosyl-hydrolase 97 C-terminal oligomerisation" evidence="6">
    <location>
        <begin position="546"/>
        <end position="643"/>
    </location>
</feature>
<dbReference type="AlphaFoldDB" id="A0A521FSS1"/>
<dbReference type="EMBL" id="FXTN01000021">
    <property type="protein sequence ID" value="SMO99238.1"/>
    <property type="molecule type" value="Genomic_DNA"/>
</dbReference>
<dbReference type="SUPFAM" id="SSF51445">
    <property type="entry name" value="(Trans)glycosidases"/>
    <property type="match status" value="1"/>
</dbReference>
<proteinExistence type="predicted"/>
<evidence type="ECO:0000259" key="6">
    <source>
        <dbReference type="Pfam" id="PF14509"/>
    </source>
</evidence>